<evidence type="ECO:0000313" key="1">
    <source>
        <dbReference type="EMBL" id="JAH54064.1"/>
    </source>
</evidence>
<dbReference type="AlphaFoldDB" id="A0A0E9TK57"/>
<organism evidence="1">
    <name type="scientific">Anguilla anguilla</name>
    <name type="common">European freshwater eel</name>
    <name type="synonym">Muraena anguilla</name>
    <dbReference type="NCBI Taxonomy" id="7936"/>
    <lineage>
        <taxon>Eukaryota</taxon>
        <taxon>Metazoa</taxon>
        <taxon>Chordata</taxon>
        <taxon>Craniata</taxon>
        <taxon>Vertebrata</taxon>
        <taxon>Euteleostomi</taxon>
        <taxon>Actinopterygii</taxon>
        <taxon>Neopterygii</taxon>
        <taxon>Teleostei</taxon>
        <taxon>Anguilliformes</taxon>
        <taxon>Anguillidae</taxon>
        <taxon>Anguilla</taxon>
    </lineage>
</organism>
<accession>A0A0E9TK57</accession>
<reference evidence="1" key="2">
    <citation type="journal article" date="2015" name="Fish Shellfish Immunol.">
        <title>Early steps in the European eel (Anguilla anguilla)-Vibrio vulnificus interaction in the gills: Role of the RtxA13 toxin.</title>
        <authorList>
            <person name="Callol A."/>
            <person name="Pajuelo D."/>
            <person name="Ebbesson L."/>
            <person name="Teles M."/>
            <person name="MacKenzie S."/>
            <person name="Amaro C."/>
        </authorList>
    </citation>
    <scope>NUCLEOTIDE SEQUENCE</scope>
</reference>
<name>A0A0E9TK57_ANGAN</name>
<dbReference type="EMBL" id="GBXM01054513">
    <property type="protein sequence ID" value="JAH54064.1"/>
    <property type="molecule type" value="Transcribed_RNA"/>
</dbReference>
<protein>
    <submittedName>
        <fullName evidence="1">Uncharacterized protein</fullName>
    </submittedName>
</protein>
<proteinExistence type="predicted"/>
<reference evidence="1" key="1">
    <citation type="submission" date="2014-11" db="EMBL/GenBank/DDBJ databases">
        <authorList>
            <person name="Amaro Gonzalez C."/>
        </authorList>
    </citation>
    <scope>NUCLEOTIDE SEQUENCE</scope>
</reference>
<sequence>MPQNNPYELLSKLLLRVWASEGANVI</sequence>